<dbReference type="InterPro" id="IPR032587">
    <property type="entry name" value="DUF4911"/>
</dbReference>
<comment type="caution">
    <text evidence="1">The sequence shown here is derived from an EMBL/GenBank/DDBJ whole genome shotgun (WGS) entry which is preliminary data.</text>
</comment>
<protein>
    <submittedName>
        <fullName evidence="1">DUF4911 domain-containing protein</fullName>
    </submittedName>
</protein>
<organism evidence="1">
    <name type="scientific">Thermodesulfatator atlanticus</name>
    <dbReference type="NCBI Taxonomy" id="501497"/>
    <lineage>
        <taxon>Bacteria</taxon>
        <taxon>Pseudomonadati</taxon>
        <taxon>Thermodesulfobacteriota</taxon>
        <taxon>Thermodesulfobacteria</taxon>
        <taxon>Thermodesulfobacteriales</taxon>
        <taxon>Thermodesulfatatoraceae</taxon>
        <taxon>Thermodesulfatator</taxon>
    </lineage>
</organism>
<name>A0A7V5P1J8_9BACT</name>
<accession>A0A7V5P1J8</accession>
<reference evidence="1" key="1">
    <citation type="journal article" date="2020" name="mSystems">
        <title>Genome- and Community-Level Interaction Insights into Carbon Utilization and Element Cycling Functions of Hydrothermarchaeota in Hydrothermal Sediment.</title>
        <authorList>
            <person name="Zhou Z."/>
            <person name="Liu Y."/>
            <person name="Xu W."/>
            <person name="Pan J."/>
            <person name="Luo Z.H."/>
            <person name="Li M."/>
        </authorList>
    </citation>
    <scope>NUCLEOTIDE SEQUENCE [LARGE SCALE GENOMIC DNA]</scope>
    <source>
        <strain evidence="1">HyVt-533</strain>
    </source>
</reference>
<dbReference type="AlphaFoldDB" id="A0A7V5P1J8"/>
<dbReference type="Pfam" id="PF16256">
    <property type="entry name" value="DUF4911"/>
    <property type="match status" value="1"/>
</dbReference>
<dbReference type="EMBL" id="DROK01000259">
    <property type="protein sequence ID" value="HHI97924.1"/>
    <property type="molecule type" value="Genomic_DNA"/>
</dbReference>
<dbReference type="Proteomes" id="UP000886101">
    <property type="component" value="Unassembled WGS sequence"/>
</dbReference>
<gene>
    <name evidence="1" type="ORF">ENJ96_08750</name>
</gene>
<proteinExistence type="predicted"/>
<evidence type="ECO:0000313" key="1">
    <source>
        <dbReference type="EMBL" id="HHI97924.1"/>
    </source>
</evidence>
<sequence length="83" mass="9549">MDLKSNEQSFTPSRKEILVIVSLPAEKVYLFKFLLEACGHLAFPTIKKGGVVELRLDAEERSHLEKFLASLPFEASWEITEYY</sequence>